<dbReference type="Proteomes" id="UP000654345">
    <property type="component" value="Unassembled WGS sequence"/>
</dbReference>
<accession>A0ABQ3UVN7</accession>
<gene>
    <name evidence="1" type="ORF">KSB_52080</name>
</gene>
<evidence type="ECO:0000313" key="1">
    <source>
        <dbReference type="EMBL" id="GHO56733.1"/>
    </source>
</evidence>
<sequence>MYPRAAQRKLEEETGLHIFSMQSVYIGRLDFACCRPGGNYHDWHVYQAYANGPLLPRLDEAHSLGWYSLETVKRLAERTAAYSAGHINTHDWERAPGLEPVWCVIFESLGLLS</sequence>
<evidence type="ECO:0008006" key="3">
    <source>
        <dbReference type="Google" id="ProtNLM"/>
    </source>
</evidence>
<dbReference type="SUPFAM" id="SSF55811">
    <property type="entry name" value="Nudix"/>
    <property type="match status" value="1"/>
</dbReference>
<evidence type="ECO:0000313" key="2">
    <source>
        <dbReference type="Proteomes" id="UP000654345"/>
    </source>
</evidence>
<dbReference type="EMBL" id="BNJG01000002">
    <property type="protein sequence ID" value="GHO56733.1"/>
    <property type="molecule type" value="Genomic_DNA"/>
</dbReference>
<reference evidence="1 2" key="1">
    <citation type="journal article" date="2021" name="Int. J. Syst. Evol. Microbiol.">
        <title>Reticulibacter mediterranei gen. nov., sp. nov., within the new family Reticulibacteraceae fam. nov., and Ktedonospora formicarum gen. nov., sp. nov., Ktedonobacter robiniae sp. nov., Dictyobacter formicarum sp. nov. and Dictyobacter arantiisoli sp. nov., belonging to the class Ktedonobacteria.</title>
        <authorList>
            <person name="Yabe S."/>
            <person name="Zheng Y."/>
            <person name="Wang C.M."/>
            <person name="Sakai Y."/>
            <person name="Abe K."/>
            <person name="Yokota A."/>
            <person name="Donadio S."/>
            <person name="Cavaletti L."/>
            <person name="Monciardini P."/>
        </authorList>
    </citation>
    <scope>NUCLEOTIDE SEQUENCE [LARGE SCALE GENOMIC DNA]</scope>
    <source>
        <strain evidence="1 2">SOSP1-30</strain>
    </source>
</reference>
<dbReference type="Gene3D" id="3.90.79.10">
    <property type="entry name" value="Nucleoside Triphosphate Pyrophosphohydrolase"/>
    <property type="match status" value="1"/>
</dbReference>
<protein>
    <recommendedName>
        <fullName evidence="3">Nudix hydrolase domain-containing protein</fullName>
    </recommendedName>
</protein>
<dbReference type="InterPro" id="IPR015797">
    <property type="entry name" value="NUDIX_hydrolase-like_dom_sf"/>
</dbReference>
<name>A0ABQ3UVN7_9CHLR</name>
<keyword evidence="2" id="KW-1185">Reference proteome</keyword>
<proteinExistence type="predicted"/>
<organism evidence="1 2">
    <name type="scientific">Ktedonobacter robiniae</name>
    <dbReference type="NCBI Taxonomy" id="2778365"/>
    <lineage>
        <taxon>Bacteria</taxon>
        <taxon>Bacillati</taxon>
        <taxon>Chloroflexota</taxon>
        <taxon>Ktedonobacteria</taxon>
        <taxon>Ktedonobacterales</taxon>
        <taxon>Ktedonobacteraceae</taxon>
        <taxon>Ktedonobacter</taxon>
    </lineage>
</organism>
<comment type="caution">
    <text evidence="1">The sequence shown here is derived from an EMBL/GenBank/DDBJ whole genome shotgun (WGS) entry which is preliminary data.</text>
</comment>